<name>A0A4S4LKM9_9AGAM</name>
<dbReference type="EMBL" id="SGPL01000436">
    <property type="protein sequence ID" value="THH12654.1"/>
    <property type="molecule type" value="Genomic_DNA"/>
</dbReference>
<evidence type="ECO:0000313" key="2">
    <source>
        <dbReference type="EMBL" id="THH12654.1"/>
    </source>
</evidence>
<dbReference type="OrthoDB" id="419768at2759"/>
<dbReference type="SUPFAM" id="SSF49562">
    <property type="entry name" value="C2 domain (Calcium/lipid-binding domain, CaLB)"/>
    <property type="match status" value="1"/>
</dbReference>
<accession>A0A4S4LKM9</accession>
<feature type="region of interest" description="Disordered" evidence="1">
    <location>
        <begin position="136"/>
        <end position="170"/>
    </location>
</feature>
<reference evidence="2 3" key="1">
    <citation type="submission" date="2019-02" db="EMBL/GenBank/DDBJ databases">
        <title>Genome sequencing of the rare red list fungi Bondarzewia mesenterica.</title>
        <authorList>
            <person name="Buettner E."/>
            <person name="Kellner H."/>
        </authorList>
    </citation>
    <scope>NUCLEOTIDE SEQUENCE [LARGE SCALE GENOMIC DNA]</scope>
    <source>
        <strain evidence="2 3">DSM 108281</strain>
    </source>
</reference>
<dbReference type="Proteomes" id="UP000310158">
    <property type="component" value="Unassembled WGS sequence"/>
</dbReference>
<proteinExistence type="predicted"/>
<feature type="compositionally biased region" description="Basic and acidic residues" evidence="1">
    <location>
        <begin position="136"/>
        <end position="150"/>
    </location>
</feature>
<gene>
    <name evidence="2" type="ORF">EW146_g7497</name>
</gene>
<evidence type="ECO:0000313" key="3">
    <source>
        <dbReference type="Proteomes" id="UP000310158"/>
    </source>
</evidence>
<comment type="caution">
    <text evidence="2">The sequence shown here is derived from an EMBL/GenBank/DDBJ whole genome shotgun (WGS) entry which is preliminary data.</text>
</comment>
<dbReference type="AlphaFoldDB" id="A0A4S4LKM9"/>
<organism evidence="2 3">
    <name type="scientific">Bondarzewia mesenterica</name>
    <dbReference type="NCBI Taxonomy" id="1095465"/>
    <lineage>
        <taxon>Eukaryota</taxon>
        <taxon>Fungi</taxon>
        <taxon>Dikarya</taxon>
        <taxon>Basidiomycota</taxon>
        <taxon>Agaricomycotina</taxon>
        <taxon>Agaricomycetes</taxon>
        <taxon>Russulales</taxon>
        <taxon>Bondarzewiaceae</taxon>
        <taxon>Bondarzewia</taxon>
    </lineage>
</organism>
<dbReference type="PANTHER" id="PTHR47348">
    <property type="entry name" value="MEIOTICALLY UP-REGULATED GENE 190 PROTEIN"/>
    <property type="match status" value="1"/>
</dbReference>
<dbReference type="PANTHER" id="PTHR47348:SF3">
    <property type="entry name" value="MEIOTICALLY UP-REGULATED GENE 190 PROTEIN"/>
    <property type="match status" value="1"/>
</dbReference>
<dbReference type="InterPro" id="IPR035892">
    <property type="entry name" value="C2_domain_sf"/>
</dbReference>
<keyword evidence="3" id="KW-1185">Reference proteome</keyword>
<sequence length="170" mass="18764">MHSSSKFSCLLRSRSVRDAYILQDGAPLYFTRFIKGGLNPIYEETAVLLVDGNVVKLKEQLKIQLWKCDRSSTVSWISLSSLEVPQPTGWISVSPPDEDWVGGIVGINVHEIRDLGIGRGGRLGDKDGWGVKDRIKEKISASNEGDKGSDEEGEEEGEELSSNLRGQWCG</sequence>
<protein>
    <recommendedName>
        <fullName evidence="4">C2 domain-containing protein</fullName>
    </recommendedName>
</protein>
<evidence type="ECO:0008006" key="4">
    <source>
        <dbReference type="Google" id="ProtNLM"/>
    </source>
</evidence>
<evidence type="ECO:0000256" key="1">
    <source>
        <dbReference type="SAM" id="MobiDB-lite"/>
    </source>
</evidence>